<gene>
    <name evidence="2" type="ORF">NCTC13163_01714</name>
</gene>
<dbReference type="AlphaFoldDB" id="A0A377FUV2"/>
<dbReference type="Pfam" id="PF13751">
    <property type="entry name" value="DDE_Tnp_1_6"/>
    <property type="match status" value="1"/>
</dbReference>
<dbReference type="PANTHER" id="PTHR33408">
    <property type="entry name" value="TRANSPOSASE"/>
    <property type="match status" value="1"/>
</dbReference>
<evidence type="ECO:0000259" key="1">
    <source>
        <dbReference type="Pfam" id="PF13751"/>
    </source>
</evidence>
<dbReference type="STRING" id="1397694.GCA_000702585_02210"/>
<dbReference type="InterPro" id="IPR025668">
    <property type="entry name" value="Tnp_DDE_dom"/>
</dbReference>
<reference evidence="2 3" key="1">
    <citation type="submission" date="2018-06" db="EMBL/GenBank/DDBJ databases">
        <authorList>
            <consortium name="Pathogen Informatics"/>
            <person name="Doyle S."/>
        </authorList>
    </citation>
    <scope>NUCLEOTIDE SEQUENCE [LARGE SCALE GENOMIC DNA]</scope>
    <source>
        <strain evidence="2 3">NCTC13163</strain>
    </source>
</reference>
<evidence type="ECO:0000313" key="2">
    <source>
        <dbReference type="EMBL" id="STO08344.1"/>
    </source>
</evidence>
<organism evidence="2 3">
    <name type="scientific">Exiguobacterium aurantiacum</name>
    <dbReference type="NCBI Taxonomy" id="33987"/>
    <lineage>
        <taxon>Bacteria</taxon>
        <taxon>Bacillati</taxon>
        <taxon>Bacillota</taxon>
        <taxon>Bacilli</taxon>
        <taxon>Bacillales</taxon>
        <taxon>Bacillales Family XII. Incertae Sedis</taxon>
        <taxon>Exiguobacterium</taxon>
    </lineage>
</organism>
<dbReference type="EMBL" id="UGGP01000001">
    <property type="protein sequence ID" value="STO08344.1"/>
    <property type="molecule type" value="Genomic_DNA"/>
</dbReference>
<feature type="domain" description="Transposase DDE" evidence="1">
    <location>
        <begin position="120"/>
        <end position="239"/>
    </location>
</feature>
<protein>
    <submittedName>
        <fullName evidence="2">Transposase DDE domain</fullName>
    </submittedName>
</protein>
<evidence type="ECO:0000313" key="3">
    <source>
        <dbReference type="Proteomes" id="UP000254060"/>
    </source>
</evidence>
<sequence>MSRTDPDAGYMYRDQKPEGFFWLVHRTVDAKHNLIVDVHVTPGNVSDSTVYLDRLDYILNRFAYPLEAVALDAGYYTTEIAKALVERGVFGVIAWRRFGGKKGMIRKTRFTYLPDVDAYLCPAKQHLTYKTTDRHGYHQYASDPAICQNCPLLEKCTSSRSHRRVINRHIDESYREAVSENRLSASGKHLYRLRPQTVERSFADGKELHGLRFTFYRGKEAVDRANLVAATAQNMKKLANLLAENDRLHSIFSILCRAERLELVEHKKKTNPFARSEWVRQQPEKVPHGTFSYFNSSLAAASSLRWTNRATRSSKFFASGRNSRPVGNPCSTRHSMPFSIKYA</sequence>
<proteinExistence type="predicted"/>
<name>A0A377FUV2_9BACL</name>
<dbReference type="PANTHER" id="PTHR33408:SF2">
    <property type="entry name" value="TRANSPOSASE DDE DOMAIN-CONTAINING PROTEIN"/>
    <property type="match status" value="1"/>
</dbReference>
<dbReference type="Proteomes" id="UP000254060">
    <property type="component" value="Unassembled WGS sequence"/>
</dbReference>
<accession>A0A377FUV2</accession>